<dbReference type="GO" id="GO:0004252">
    <property type="term" value="F:serine-type endopeptidase activity"/>
    <property type="evidence" value="ECO:0007669"/>
    <property type="project" value="InterPro"/>
</dbReference>
<sequence length="196" mass="21947">MPVGVPKIIIHYDDDKDPECNELYRRRVLILGGEINPEVANVLTGVLLFFNIVDPIKKFKFFINSLGGSVIDGVALYDTIDTLDAPVDTIVLGIAASMACFVLNAGTSRIAFPNARVIMHQPSSPYLDKKDAEIFLEVREMTRMQHVIIESFSKKTLKPYMEIKADMKRDFSMSAIEAIEYGIVDLIAGKDIFKFP</sequence>
<dbReference type="GO" id="GO:0009532">
    <property type="term" value="C:plastid stroma"/>
    <property type="evidence" value="ECO:0007669"/>
    <property type="project" value="UniProtKB-ARBA"/>
</dbReference>
<dbReference type="CDD" id="cd07017">
    <property type="entry name" value="S14_ClpP_2"/>
    <property type="match status" value="1"/>
</dbReference>
<protein>
    <recommendedName>
        <fullName evidence="2">ATP-dependent Clp protease proteolytic subunit</fullName>
    </recommendedName>
</protein>
<keyword evidence="3" id="KW-0934">Plastid</keyword>
<comment type="similarity">
    <text evidence="1 2">Belongs to the peptidase S14 family.</text>
</comment>
<dbReference type="Gene3D" id="3.90.226.10">
    <property type="entry name" value="2-enoyl-CoA Hydratase, Chain A, domain 1"/>
    <property type="match status" value="1"/>
</dbReference>
<keyword evidence="3" id="KW-0378">Hydrolase</keyword>
<dbReference type="EMBL" id="MG831865">
    <property type="protein sequence ID" value="AVM82337.1"/>
    <property type="molecule type" value="Genomic_DNA"/>
</dbReference>
<dbReference type="AlphaFoldDB" id="A0A2P1GBL5"/>
<dbReference type="PANTHER" id="PTHR10381:SF73">
    <property type="entry name" value="ATP-DEPENDENT CLP PROTEASE PROTEOLYTIC SUBUNIT"/>
    <property type="match status" value="1"/>
</dbReference>
<organism evidence="3">
    <name type="scientific">Adenocalymma scabriusculum</name>
    <dbReference type="NCBI Taxonomy" id="2099433"/>
    <lineage>
        <taxon>Eukaryota</taxon>
        <taxon>Viridiplantae</taxon>
        <taxon>Streptophyta</taxon>
        <taxon>Embryophyta</taxon>
        <taxon>Tracheophyta</taxon>
        <taxon>Spermatophyta</taxon>
        <taxon>Magnoliopsida</taxon>
        <taxon>eudicotyledons</taxon>
        <taxon>Gunneridae</taxon>
        <taxon>Pentapetalae</taxon>
        <taxon>asterids</taxon>
        <taxon>lamiids</taxon>
        <taxon>Lamiales</taxon>
        <taxon>Bignoniaceae</taxon>
        <taxon>Bignonieae</taxon>
        <taxon>Adenocalymma</taxon>
    </lineage>
</organism>
<dbReference type="PANTHER" id="PTHR10381">
    <property type="entry name" value="ATP-DEPENDENT CLP PROTEASE PROTEOLYTIC SUBUNIT"/>
    <property type="match status" value="1"/>
</dbReference>
<geneLocation type="chloroplast" evidence="3"/>
<evidence type="ECO:0000256" key="1">
    <source>
        <dbReference type="ARBA" id="ARBA00007039"/>
    </source>
</evidence>
<evidence type="ECO:0000313" key="3">
    <source>
        <dbReference type="EMBL" id="AVM82337.1"/>
    </source>
</evidence>
<dbReference type="Pfam" id="PF00574">
    <property type="entry name" value="CLP_protease"/>
    <property type="match status" value="1"/>
</dbReference>
<dbReference type="GO" id="GO:0004176">
    <property type="term" value="F:ATP-dependent peptidase activity"/>
    <property type="evidence" value="ECO:0007669"/>
    <property type="project" value="InterPro"/>
</dbReference>
<accession>A0A2P1GBL5</accession>
<dbReference type="InterPro" id="IPR023562">
    <property type="entry name" value="ClpP/TepA"/>
</dbReference>
<dbReference type="GO" id="GO:0051117">
    <property type="term" value="F:ATPase binding"/>
    <property type="evidence" value="ECO:0007669"/>
    <property type="project" value="TreeGrafter"/>
</dbReference>
<dbReference type="GO" id="GO:0006515">
    <property type="term" value="P:protein quality control for misfolded or incompletely synthesized proteins"/>
    <property type="evidence" value="ECO:0007669"/>
    <property type="project" value="TreeGrafter"/>
</dbReference>
<dbReference type="SUPFAM" id="SSF52096">
    <property type="entry name" value="ClpP/crotonase"/>
    <property type="match status" value="1"/>
</dbReference>
<dbReference type="InterPro" id="IPR029045">
    <property type="entry name" value="ClpP/crotonase-like_dom_sf"/>
</dbReference>
<name>A0A2P1GBL5_9LAMI</name>
<evidence type="ECO:0000256" key="2">
    <source>
        <dbReference type="RuleBase" id="RU003567"/>
    </source>
</evidence>
<dbReference type="PRINTS" id="PR00127">
    <property type="entry name" value="CLPPROTEASEP"/>
</dbReference>
<gene>
    <name evidence="3" type="primary">clpP</name>
</gene>
<dbReference type="InterPro" id="IPR001907">
    <property type="entry name" value="ClpP"/>
</dbReference>
<reference evidence="3" key="1">
    <citation type="journal article" date="2018" name="Mol. Phylogenet. Evol.">
        <title>Combining high-throughput sequencing and targeted loci data to infer the phylogeny of the "Adenocalymma-Neojobertia" clade (Bignonieae, Bignoniaceae).</title>
        <authorList>
            <person name="Fonseca L.H.M."/>
            <person name="Lohmann L.G."/>
        </authorList>
    </citation>
    <scope>NUCLEOTIDE SEQUENCE</scope>
</reference>
<proteinExistence type="inferred from homology"/>
<dbReference type="GO" id="GO:0009368">
    <property type="term" value="C:endopeptidase Clp complex"/>
    <property type="evidence" value="ECO:0007669"/>
    <property type="project" value="TreeGrafter"/>
</dbReference>
<keyword evidence="3" id="KW-0150">Chloroplast</keyword>
<keyword evidence="3" id="KW-0645">Protease</keyword>